<dbReference type="Proteomes" id="UP000003085">
    <property type="component" value="Unassembled WGS sequence"/>
</dbReference>
<comment type="caution">
    <text evidence="1">The sequence shown here is derived from an EMBL/GenBank/DDBJ whole genome shotgun (WGS) entry which is preliminary data.</text>
</comment>
<reference evidence="2" key="1">
    <citation type="submission" date="2010-03" db="EMBL/GenBank/DDBJ databases">
        <title>Complete sequence of Mobiluncus curtisii ATCC 43063.</title>
        <authorList>
            <person name="Muzny D."/>
            <person name="Qin X."/>
            <person name="Deng J."/>
            <person name="Jiang H."/>
            <person name="Liu Y."/>
            <person name="Qu J."/>
            <person name="Song X.-Z."/>
            <person name="Zhang L."/>
            <person name="Thornton R."/>
            <person name="Coyle M."/>
            <person name="Francisco L."/>
            <person name="Jackson L."/>
            <person name="Javaid M."/>
            <person name="Korchina V."/>
            <person name="Kovar C."/>
            <person name="Mata R."/>
            <person name="Mathew T."/>
            <person name="Ngo R."/>
            <person name="Nguyen L."/>
            <person name="Nguyen N."/>
            <person name="Okwuonu G."/>
            <person name="Ongeri F."/>
            <person name="Pham C."/>
            <person name="Simmons D."/>
            <person name="Wilczek-Boney K."/>
            <person name="Hale W."/>
            <person name="Jakkamsetti A."/>
            <person name="Pham P."/>
            <person name="Ruth R."/>
            <person name="San Lucas F."/>
            <person name="Warren J."/>
            <person name="Zhang J."/>
            <person name="Zhao Z."/>
            <person name="Zhou C."/>
            <person name="Zhu D."/>
            <person name="Lee S."/>
            <person name="Bess C."/>
            <person name="Blankenburg K."/>
            <person name="Forbes L."/>
            <person name="Fu Q."/>
            <person name="Gubbala S."/>
            <person name="Hirani K."/>
            <person name="Jayaseelan J.C."/>
            <person name="Lara F."/>
            <person name="Munidasa M."/>
            <person name="Palculict T."/>
            <person name="Patil S."/>
            <person name="Pu L.-L."/>
            <person name="Saada N."/>
            <person name="Tang L."/>
            <person name="Weissenberger G."/>
            <person name="Zhu Y."/>
            <person name="Hemphill L."/>
            <person name="Shang Y."/>
            <person name="Youmans B."/>
            <person name="Ayvaz T."/>
            <person name="Ross M."/>
            <person name="Santibanez J."/>
            <person name="Aqrawi P."/>
            <person name="Gross S."/>
            <person name="Joshi V."/>
            <person name="Fowler G."/>
            <person name="Nazareth L."/>
            <person name="Reid J."/>
            <person name="Worley K."/>
            <person name="Petrosino J."/>
            <person name="Highlander S."/>
            <person name="Gibbs R."/>
            <person name="Gibbs R."/>
        </authorList>
    </citation>
    <scope>NUCLEOTIDE SEQUENCE [LARGE SCALE GENOMIC DNA]</scope>
    <source>
        <strain evidence="2">ATCC 19194</strain>
    </source>
</reference>
<sequence>MIIPSNGVRGFKEKTIFFIFRFLAEALCFLYSKNKEVVWVTTFFYKH</sequence>
<accession>D4XSP0</accession>
<dbReference type="AlphaFoldDB" id="D4XSP0"/>
<dbReference type="EMBL" id="ADMT01000206">
    <property type="protein sequence ID" value="EFF81780.1"/>
    <property type="molecule type" value="Genomic_DNA"/>
</dbReference>
<proteinExistence type="predicted"/>
<evidence type="ECO:0000313" key="2">
    <source>
        <dbReference type="Proteomes" id="UP000003085"/>
    </source>
</evidence>
<organism evidence="1 2">
    <name type="scientific">Acinetobacter haemolyticus ATCC 19194</name>
    <dbReference type="NCBI Taxonomy" id="707232"/>
    <lineage>
        <taxon>Bacteria</taxon>
        <taxon>Pseudomonadati</taxon>
        <taxon>Pseudomonadota</taxon>
        <taxon>Gammaproteobacteria</taxon>
        <taxon>Moraxellales</taxon>
        <taxon>Moraxellaceae</taxon>
        <taxon>Acinetobacter</taxon>
    </lineage>
</organism>
<name>D4XSP0_ACIHA</name>
<protein>
    <submittedName>
        <fullName evidence="1">Uncharacterized protein</fullName>
    </submittedName>
</protein>
<dbReference type="HOGENOM" id="CLU_3163497_0_0_6"/>
<gene>
    <name evidence="1" type="ORF">HMP0015_2732</name>
</gene>
<evidence type="ECO:0000313" key="1">
    <source>
        <dbReference type="EMBL" id="EFF81780.1"/>
    </source>
</evidence>